<reference evidence="2" key="2">
    <citation type="submission" date="2020-06" db="EMBL/GenBank/DDBJ databases">
        <title>Helianthus annuus Genome sequencing and assembly Release 2.</title>
        <authorList>
            <person name="Gouzy J."/>
            <person name="Langlade N."/>
            <person name="Munos S."/>
        </authorList>
    </citation>
    <scope>NUCLEOTIDE SEQUENCE</scope>
    <source>
        <tissue evidence="2">Leaves</tissue>
    </source>
</reference>
<accession>A0A9K3DS76</accession>
<reference evidence="2" key="1">
    <citation type="journal article" date="2017" name="Nature">
        <title>The sunflower genome provides insights into oil metabolism, flowering and Asterid evolution.</title>
        <authorList>
            <person name="Badouin H."/>
            <person name="Gouzy J."/>
            <person name="Grassa C.J."/>
            <person name="Murat F."/>
            <person name="Staton S.E."/>
            <person name="Cottret L."/>
            <person name="Lelandais-Briere C."/>
            <person name="Owens G.L."/>
            <person name="Carrere S."/>
            <person name="Mayjonade B."/>
            <person name="Legrand L."/>
            <person name="Gill N."/>
            <person name="Kane N.C."/>
            <person name="Bowers J.E."/>
            <person name="Hubner S."/>
            <person name="Bellec A."/>
            <person name="Berard A."/>
            <person name="Berges H."/>
            <person name="Blanchet N."/>
            <person name="Boniface M.C."/>
            <person name="Brunel D."/>
            <person name="Catrice O."/>
            <person name="Chaidir N."/>
            <person name="Claudel C."/>
            <person name="Donnadieu C."/>
            <person name="Faraut T."/>
            <person name="Fievet G."/>
            <person name="Helmstetter N."/>
            <person name="King M."/>
            <person name="Knapp S.J."/>
            <person name="Lai Z."/>
            <person name="Le Paslier M.C."/>
            <person name="Lippi Y."/>
            <person name="Lorenzon L."/>
            <person name="Mandel J.R."/>
            <person name="Marage G."/>
            <person name="Marchand G."/>
            <person name="Marquand E."/>
            <person name="Bret-Mestries E."/>
            <person name="Morien E."/>
            <person name="Nambeesan S."/>
            <person name="Nguyen T."/>
            <person name="Pegot-Espagnet P."/>
            <person name="Pouilly N."/>
            <person name="Raftis F."/>
            <person name="Sallet E."/>
            <person name="Schiex T."/>
            <person name="Thomas J."/>
            <person name="Vandecasteele C."/>
            <person name="Vares D."/>
            <person name="Vear F."/>
            <person name="Vautrin S."/>
            <person name="Crespi M."/>
            <person name="Mangin B."/>
            <person name="Burke J.M."/>
            <person name="Salse J."/>
            <person name="Munos S."/>
            <person name="Vincourt P."/>
            <person name="Rieseberg L.H."/>
            <person name="Langlade N.B."/>
        </authorList>
    </citation>
    <scope>NUCLEOTIDE SEQUENCE</scope>
    <source>
        <tissue evidence="2">Leaves</tissue>
    </source>
</reference>
<dbReference type="Proteomes" id="UP000215914">
    <property type="component" value="Unassembled WGS sequence"/>
</dbReference>
<evidence type="ECO:0000313" key="3">
    <source>
        <dbReference type="Proteomes" id="UP000215914"/>
    </source>
</evidence>
<dbReference type="GO" id="GO:0048829">
    <property type="term" value="P:root cap development"/>
    <property type="evidence" value="ECO:0000318"/>
    <property type="project" value="GO_Central"/>
</dbReference>
<sequence>MEMLKVVRPFCSGEQCKGRWCCSDFVVVLVFSASLLTTVLKDLIRCEEANLNDLTTILYIKRYKSRSVSLPVGGFENIVKVSVELVVDAANLASTSRPFEVVYHPRASTFEFYVKTSTVKATMRIQWSPKMRLKMASETKVSPQISWFMCTISLDDVKGQYRWSNSPWRLLEVAWDEPDLLQNVKWVRPWLVELVLYVPLIHILPSSPPS</sequence>
<feature type="domain" description="Auxin response factor" evidence="1">
    <location>
        <begin position="112"/>
        <end position="195"/>
    </location>
</feature>
<comment type="caution">
    <text evidence="2">The sequence shown here is derived from an EMBL/GenBank/DDBJ whole genome shotgun (WGS) entry which is preliminary data.</text>
</comment>
<dbReference type="InterPro" id="IPR010525">
    <property type="entry name" value="ARF_dom"/>
</dbReference>
<keyword evidence="3" id="KW-1185">Reference proteome</keyword>
<dbReference type="Gramene" id="mRNA:HanXRQr2_Chr16g0738801">
    <property type="protein sequence ID" value="mRNA:HanXRQr2_Chr16g0738801"/>
    <property type="gene ID" value="HanXRQr2_Chr16g0738801"/>
</dbReference>
<name>A0A9K3DS76_HELAN</name>
<dbReference type="PANTHER" id="PTHR31384:SF184">
    <property type="entry name" value="AUXIN RESPONSE FACTOR"/>
    <property type="match status" value="1"/>
</dbReference>
<dbReference type="InterPro" id="IPR044835">
    <property type="entry name" value="ARF_plant"/>
</dbReference>
<protein>
    <submittedName>
        <fullName evidence="2">Auxin response factor</fullName>
    </submittedName>
</protein>
<dbReference type="Pfam" id="PF06507">
    <property type="entry name" value="ARF_AD"/>
    <property type="match status" value="1"/>
</dbReference>
<dbReference type="Gene3D" id="2.30.30.1040">
    <property type="match status" value="1"/>
</dbReference>
<dbReference type="GO" id="GO:0000976">
    <property type="term" value="F:transcription cis-regulatory region binding"/>
    <property type="evidence" value="ECO:0000318"/>
    <property type="project" value="GO_Central"/>
</dbReference>
<dbReference type="AlphaFoldDB" id="A0A9K3DS76"/>
<dbReference type="GO" id="GO:0006355">
    <property type="term" value="P:regulation of DNA-templated transcription"/>
    <property type="evidence" value="ECO:0000318"/>
    <property type="project" value="GO_Central"/>
</dbReference>
<dbReference type="GO" id="GO:0007389">
    <property type="term" value="P:pattern specification process"/>
    <property type="evidence" value="ECO:0000318"/>
    <property type="project" value="GO_Central"/>
</dbReference>
<dbReference type="EMBL" id="MNCJ02000331">
    <property type="protein sequence ID" value="KAF5759231.1"/>
    <property type="molecule type" value="Genomic_DNA"/>
</dbReference>
<dbReference type="GO" id="GO:0009733">
    <property type="term" value="P:response to auxin"/>
    <property type="evidence" value="ECO:0000318"/>
    <property type="project" value="GO_Central"/>
</dbReference>
<evidence type="ECO:0000313" key="2">
    <source>
        <dbReference type="EMBL" id="KAF5759231.1"/>
    </source>
</evidence>
<dbReference type="GO" id="GO:0005634">
    <property type="term" value="C:nucleus"/>
    <property type="evidence" value="ECO:0000318"/>
    <property type="project" value="GO_Central"/>
</dbReference>
<proteinExistence type="predicted"/>
<organism evidence="2 3">
    <name type="scientific">Helianthus annuus</name>
    <name type="common">Common sunflower</name>
    <dbReference type="NCBI Taxonomy" id="4232"/>
    <lineage>
        <taxon>Eukaryota</taxon>
        <taxon>Viridiplantae</taxon>
        <taxon>Streptophyta</taxon>
        <taxon>Embryophyta</taxon>
        <taxon>Tracheophyta</taxon>
        <taxon>Spermatophyta</taxon>
        <taxon>Magnoliopsida</taxon>
        <taxon>eudicotyledons</taxon>
        <taxon>Gunneridae</taxon>
        <taxon>Pentapetalae</taxon>
        <taxon>asterids</taxon>
        <taxon>campanulids</taxon>
        <taxon>Asterales</taxon>
        <taxon>Asteraceae</taxon>
        <taxon>Asteroideae</taxon>
        <taxon>Heliantheae alliance</taxon>
        <taxon>Heliantheae</taxon>
        <taxon>Helianthus</taxon>
    </lineage>
</organism>
<dbReference type="PANTHER" id="PTHR31384">
    <property type="entry name" value="AUXIN RESPONSE FACTOR 4-RELATED"/>
    <property type="match status" value="1"/>
</dbReference>
<evidence type="ECO:0000259" key="1">
    <source>
        <dbReference type="Pfam" id="PF06507"/>
    </source>
</evidence>
<gene>
    <name evidence="2" type="ORF">HanXRQr2_Chr16g0738801</name>
</gene>